<reference evidence="2 3" key="1">
    <citation type="submission" date="2019-03" db="EMBL/GenBank/DDBJ databases">
        <title>Genomics of glacier-inhabiting Cryobacterium strains.</title>
        <authorList>
            <person name="Liu Q."/>
            <person name="Xin Y.-H."/>
        </authorList>
    </citation>
    <scope>NUCLEOTIDE SEQUENCE [LARGE SCALE GENOMIC DNA]</scope>
    <source>
        <strain evidence="2 3">TMT2-16</strain>
    </source>
</reference>
<feature type="signal peptide" evidence="1">
    <location>
        <begin position="1"/>
        <end position="30"/>
    </location>
</feature>
<dbReference type="Proteomes" id="UP000297851">
    <property type="component" value="Unassembled WGS sequence"/>
</dbReference>
<evidence type="ECO:0000313" key="2">
    <source>
        <dbReference type="EMBL" id="TFC99907.1"/>
    </source>
</evidence>
<keyword evidence="1" id="KW-0732">Signal</keyword>
<protein>
    <submittedName>
        <fullName evidence="2">Uncharacterized protein</fullName>
    </submittedName>
</protein>
<accession>A0ABY2J4N7</accession>
<comment type="caution">
    <text evidence="2">The sequence shown here is derived from an EMBL/GenBank/DDBJ whole genome shotgun (WGS) entry which is preliminary data.</text>
</comment>
<organism evidence="2 3">
    <name type="scientific">Cryobacterium sandaracinum</name>
    <dbReference type="NCBI Taxonomy" id="1259247"/>
    <lineage>
        <taxon>Bacteria</taxon>
        <taxon>Bacillati</taxon>
        <taxon>Actinomycetota</taxon>
        <taxon>Actinomycetes</taxon>
        <taxon>Micrococcales</taxon>
        <taxon>Microbacteriaceae</taxon>
        <taxon>Cryobacterium</taxon>
    </lineage>
</organism>
<sequence>MRVARGVANLAIGGVLAAALAVVGGTAAMAEEPAASVPSATQSIEVVPGEAVTITVELVQDQSATNDNLDAAVTEVTTDVTTAALRCGENVTYGDDNYFTLTYYNCSSVSIKLKPDYFFVDGTCKVVTPYGSTSWIIYVNVGNSYIKMISC</sequence>
<name>A0ABY2J4N7_9MICO</name>
<gene>
    <name evidence="2" type="ORF">E3T25_14020</name>
</gene>
<proteinExistence type="predicted"/>
<keyword evidence="3" id="KW-1185">Reference proteome</keyword>
<dbReference type="RefSeq" id="WP_134374965.1">
    <property type="nucleotide sequence ID" value="NZ_SOGO01000038.1"/>
</dbReference>
<dbReference type="EMBL" id="SOGO01000038">
    <property type="protein sequence ID" value="TFC99907.1"/>
    <property type="molecule type" value="Genomic_DNA"/>
</dbReference>
<evidence type="ECO:0000313" key="3">
    <source>
        <dbReference type="Proteomes" id="UP000297851"/>
    </source>
</evidence>
<evidence type="ECO:0000256" key="1">
    <source>
        <dbReference type="SAM" id="SignalP"/>
    </source>
</evidence>
<feature type="chain" id="PRO_5046957357" evidence="1">
    <location>
        <begin position="31"/>
        <end position="151"/>
    </location>
</feature>